<name>A0A7C9JRA0_9GAMM</name>
<dbReference type="RefSeq" id="WP_162217674.1">
    <property type="nucleotide sequence ID" value="NZ_JAAEHK010000004.1"/>
</dbReference>
<keyword evidence="7 11" id="KW-1133">Transmembrane helix</keyword>
<dbReference type="CDD" id="cd11480">
    <property type="entry name" value="SLC5sbd_u4"/>
    <property type="match status" value="1"/>
</dbReference>
<dbReference type="EMBL" id="JAAEHK010000004">
    <property type="protein sequence ID" value="NDL69740.1"/>
    <property type="molecule type" value="Genomic_DNA"/>
</dbReference>
<dbReference type="Proteomes" id="UP000480312">
    <property type="component" value="Unassembled WGS sequence"/>
</dbReference>
<evidence type="ECO:0000256" key="3">
    <source>
        <dbReference type="ARBA" id="ARBA00022448"/>
    </source>
</evidence>
<dbReference type="NCBIfam" id="TIGR03648">
    <property type="entry name" value="Na_symport_lg"/>
    <property type="match status" value="1"/>
</dbReference>
<dbReference type="PROSITE" id="PS00457">
    <property type="entry name" value="NA_SOLUT_SYMP_2"/>
    <property type="match status" value="1"/>
</dbReference>
<evidence type="ECO:0000256" key="11">
    <source>
        <dbReference type="SAM" id="Phobius"/>
    </source>
</evidence>
<dbReference type="OrthoDB" id="9764416at2"/>
<feature type="transmembrane region" description="Helical" evidence="11">
    <location>
        <begin position="247"/>
        <end position="269"/>
    </location>
</feature>
<feature type="transmembrane region" description="Helical" evidence="11">
    <location>
        <begin position="153"/>
        <end position="170"/>
    </location>
</feature>
<dbReference type="InterPro" id="IPR018212">
    <property type="entry name" value="Na/solute_symporter_CS"/>
</dbReference>
<dbReference type="PANTHER" id="PTHR48086">
    <property type="entry name" value="SODIUM/PROLINE SYMPORTER-RELATED"/>
    <property type="match status" value="1"/>
</dbReference>
<dbReference type="GO" id="GO:0015293">
    <property type="term" value="F:symporter activity"/>
    <property type="evidence" value="ECO:0007669"/>
    <property type="project" value="UniProtKB-KW"/>
</dbReference>
<feature type="transmembrane region" description="Helical" evidence="11">
    <location>
        <begin position="489"/>
        <end position="510"/>
    </location>
</feature>
<evidence type="ECO:0000256" key="8">
    <source>
        <dbReference type="ARBA" id="ARBA00023136"/>
    </source>
</evidence>
<feature type="transmembrane region" description="Helical" evidence="11">
    <location>
        <begin position="182"/>
        <end position="201"/>
    </location>
</feature>
<keyword evidence="5 11" id="KW-0812">Transmembrane</keyword>
<evidence type="ECO:0000256" key="6">
    <source>
        <dbReference type="ARBA" id="ARBA00022847"/>
    </source>
</evidence>
<comment type="subcellular location">
    <subcellularLocation>
        <location evidence="1">Membrane</location>
        <topology evidence="1">Multi-pass membrane protein</topology>
    </subcellularLocation>
</comment>
<evidence type="ECO:0000313" key="12">
    <source>
        <dbReference type="EMBL" id="NDL69740.1"/>
    </source>
</evidence>
<keyword evidence="3" id="KW-0813">Transport</keyword>
<dbReference type="InterPro" id="IPR001734">
    <property type="entry name" value="Na/solute_symporter"/>
</dbReference>
<protein>
    <submittedName>
        <fullName evidence="12">Cation acetate symporter</fullName>
    </submittedName>
</protein>
<organism evidence="12 13">
    <name type="scientific">Vreelandella alkaliphila</name>
    <dbReference type="NCBI Taxonomy" id="272774"/>
    <lineage>
        <taxon>Bacteria</taxon>
        <taxon>Pseudomonadati</taxon>
        <taxon>Pseudomonadota</taxon>
        <taxon>Gammaproteobacteria</taxon>
        <taxon>Oceanospirillales</taxon>
        <taxon>Halomonadaceae</taxon>
        <taxon>Vreelandella</taxon>
    </lineage>
</organism>
<evidence type="ECO:0000256" key="2">
    <source>
        <dbReference type="ARBA" id="ARBA00006434"/>
    </source>
</evidence>
<feature type="transmembrane region" description="Helical" evidence="11">
    <location>
        <begin position="417"/>
        <end position="445"/>
    </location>
</feature>
<feature type="transmembrane region" description="Helical" evidence="11">
    <location>
        <begin position="6"/>
        <end position="25"/>
    </location>
</feature>
<keyword evidence="8 11" id="KW-0472">Membrane</keyword>
<dbReference type="GO" id="GO:0046942">
    <property type="term" value="P:carboxylic acid transport"/>
    <property type="evidence" value="ECO:0007669"/>
    <property type="project" value="UniProtKB-ARBA"/>
</dbReference>
<dbReference type="Gene3D" id="1.20.1730.10">
    <property type="entry name" value="Sodium/glucose cotransporter"/>
    <property type="match status" value="1"/>
</dbReference>
<evidence type="ECO:0000313" key="13">
    <source>
        <dbReference type="Proteomes" id="UP000480312"/>
    </source>
</evidence>
<comment type="caution">
    <text evidence="12">The sequence shown here is derived from an EMBL/GenBank/DDBJ whole genome shotgun (WGS) entry which is preliminary data.</text>
</comment>
<dbReference type="InterPro" id="IPR019899">
    <property type="entry name" value="Na/solute_symporter_VC_2705"/>
</dbReference>
<keyword evidence="9" id="KW-0406">Ion transport</keyword>
<dbReference type="GO" id="GO:0005886">
    <property type="term" value="C:plasma membrane"/>
    <property type="evidence" value="ECO:0007669"/>
    <property type="project" value="TreeGrafter"/>
</dbReference>
<feature type="transmembrane region" description="Helical" evidence="11">
    <location>
        <begin position="522"/>
        <end position="546"/>
    </location>
</feature>
<keyword evidence="9" id="KW-0915">Sodium</keyword>
<dbReference type="GO" id="GO:0006814">
    <property type="term" value="P:sodium ion transport"/>
    <property type="evidence" value="ECO:0007669"/>
    <property type="project" value="UniProtKB-KW"/>
</dbReference>
<gene>
    <name evidence="12" type="ORF">GPL32_04335</name>
</gene>
<sequence>MSQFAINLLFVGASFALYIGIAIWARAGSTKDFYVAGGGVHPITNGMATAADWMSAASFISMAGLLASGGYANSSFLMGWTGGYVILAMLLAPYLRKFGKFTVPDFIGDRFYSNTARFVAIVCLIVASVTYVIGQMTGAGVAFSRFLEVSNTWGIWIAALIVFLYAVFGGMKGITYTQVAQYVVLIIAYTIPAVFIAMQLTGNPIPMFGMFSTHTESGVPLLQKLDEVVTALGFQDYTADVDNKLNMVLFTLSLMVGTAGLPHVIIRFFTVPKVADARWSAGWALVFIALLYLTAPAVGSMARLNLTTTIYPDLAGQVENVEEALQSSIQHGEITSTDAQGYAPADQWTNHPDIPEWMVTWAETGLIQFRDLNGDGRIQMYNGSADFSDLGWAGNELEVNNDIMVLANPEIANLPGWVIGLIAAGGIAAALSTAAGLLLAISSAISHDLIKTMINPKISEKGEMLAARISMGGAILLATYLGLNPPGFAAQTVALAFGIAGASLFPALMMGIFSKRMNSKGAIAGMLAGLVSTLLYIFTYLGWLFIPGTNMLANTPDNWIMGISPLSFGAVGAMINFAVAFAVSSATEEPPQEIQDLVESVRYPKGAGMAVDH</sequence>
<dbReference type="Pfam" id="PF00474">
    <property type="entry name" value="SSF"/>
    <property type="match status" value="2"/>
</dbReference>
<evidence type="ECO:0000256" key="5">
    <source>
        <dbReference type="ARBA" id="ARBA00022692"/>
    </source>
</evidence>
<evidence type="ECO:0000256" key="9">
    <source>
        <dbReference type="ARBA" id="ARBA00023201"/>
    </source>
</evidence>
<keyword evidence="9" id="KW-0739">Sodium transport</keyword>
<dbReference type="InterPro" id="IPR050277">
    <property type="entry name" value="Sodium:Solute_Symporter"/>
</dbReference>
<feature type="transmembrane region" description="Helical" evidence="11">
    <location>
        <begin position="558"/>
        <end position="583"/>
    </location>
</feature>
<evidence type="ECO:0000256" key="7">
    <source>
        <dbReference type="ARBA" id="ARBA00022989"/>
    </source>
</evidence>
<reference evidence="12 13" key="1">
    <citation type="submission" date="2020-01" db="EMBL/GenBank/DDBJ databases">
        <title>Whole genome sequencing of Halomonas alkaliphila strain LS44.</title>
        <authorList>
            <person name="Kumar S."/>
            <person name="Paul D."/>
            <person name="Shouche Y."/>
            <person name="Suryavanshi M.V."/>
        </authorList>
    </citation>
    <scope>NUCLEOTIDE SEQUENCE [LARGE SCALE GENOMIC DNA]</scope>
    <source>
        <strain evidence="12 13">LS44</strain>
    </source>
</reference>
<feature type="transmembrane region" description="Helical" evidence="11">
    <location>
        <begin position="465"/>
        <end position="483"/>
    </location>
</feature>
<feature type="transmembrane region" description="Helical" evidence="11">
    <location>
        <begin position="77"/>
        <end position="95"/>
    </location>
</feature>
<evidence type="ECO:0000256" key="10">
    <source>
        <dbReference type="RuleBase" id="RU362091"/>
    </source>
</evidence>
<proteinExistence type="inferred from homology"/>
<evidence type="ECO:0000256" key="1">
    <source>
        <dbReference type="ARBA" id="ARBA00004141"/>
    </source>
</evidence>
<dbReference type="AlphaFoldDB" id="A0A7C9JRA0"/>
<dbReference type="InterPro" id="IPR038377">
    <property type="entry name" value="Na/Glc_symporter_sf"/>
</dbReference>
<dbReference type="PANTHER" id="PTHR48086:SF5">
    <property type="entry name" value="NA(+):SOLUTE SYMPORTER (SSF FAMILY)"/>
    <property type="match status" value="1"/>
</dbReference>
<accession>A0A7C9JRA0</accession>
<keyword evidence="6" id="KW-0769">Symport</keyword>
<evidence type="ECO:0000256" key="4">
    <source>
        <dbReference type="ARBA" id="ARBA00022475"/>
    </source>
</evidence>
<dbReference type="PROSITE" id="PS50283">
    <property type="entry name" value="NA_SOLUT_SYMP_3"/>
    <property type="match status" value="1"/>
</dbReference>
<feature type="transmembrane region" description="Helical" evidence="11">
    <location>
        <begin position="281"/>
        <end position="302"/>
    </location>
</feature>
<keyword evidence="4" id="KW-1003">Cell membrane</keyword>
<feature type="transmembrane region" description="Helical" evidence="11">
    <location>
        <begin position="116"/>
        <end position="133"/>
    </location>
</feature>
<comment type="similarity">
    <text evidence="2 10">Belongs to the sodium:solute symporter (SSF) (TC 2.A.21) family.</text>
</comment>